<sequence length="283" mass="30656">MAPPSYADLGKSAKDLFSKGYTHGVLKLDLTNKTGDSKEYEFKSTATHDLATESLGSTFDVKYKLPQYGATITEKWNSKNVLTSQVEVNDQLAKGLKVTLETAYGLKDGHRTANVKTEFVKPSLKFNSNLSVLNAPLLDSSLVLEQRDILFGLQSIVDIAGSKVRSTNVTVAKITPQFSLTGYVNNGTVFGASLFHRAHQHLDIGVQTTWKSGDANYNYALACKYEVSSDLTARAKINNASEVALSATHKLSRELAVTATSDFSLLSAKAGAHKFGFGIEYSA</sequence>
<name>A0AC35TUJ3_9BILA</name>
<accession>A0AC35TUJ3</accession>
<evidence type="ECO:0000313" key="1">
    <source>
        <dbReference type="Proteomes" id="UP000095286"/>
    </source>
</evidence>
<proteinExistence type="predicted"/>
<protein>
    <submittedName>
        <fullName evidence="2">Voltage-dependent anion-selective channel protein 1</fullName>
    </submittedName>
</protein>
<organism evidence="1 2">
    <name type="scientific">Rhabditophanes sp. KR3021</name>
    <dbReference type="NCBI Taxonomy" id="114890"/>
    <lineage>
        <taxon>Eukaryota</taxon>
        <taxon>Metazoa</taxon>
        <taxon>Ecdysozoa</taxon>
        <taxon>Nematoda</taxon>
        <taxon>Chromadorea</taxon>
        <taxon>Rhabditida</taxon>
        <taxon>Tylenchina</taxon>
        <taxon>Panagrolaimomorpha</taxon>
        <taxon>Strongyloidoidea</taxon>
        <taxon>Alloionematidae</taxon>
        <taxon>Rhabditophanes</taxon>
    </lineage>
</organism>
<dbReference type="WBParaSite" id="RSKR_0000462500.1">
    <property type="protein sequence ID" value="RSKR_0000462500.1"/>
    <property type="gene ID" value="RSKR_0000462500"/>
</dbReference>
<evidence type="ECO:0000313" key="2">
    <source>
        <dbReference type="WBParaSite" id="RSKR_0000462500.1"/>
    </source>
</evidence>
<dbReference type="Proteomes" id="UP000095286">
    <property type="component" value="Unplaced"/>
</dbReference>
<reference evidence="2" key="1">
    <citation type="submission" date="2016-11" db="UniProtKB">
        <authorList>
            <consortium name="WormBaseParasite"/>
        </authorList>
    </citation>
    <scope>IDENTIFICATION</scope>
    <source>
        <strain evidence="2">KR3021</strain>
    </source>
</reference>